<organism evidence="1 2">
    <name type="scientific">Anatilimnocola aggregata</name>
    <dbReference type="NCBI Taxonomy" id="2528021"/>
    <lineage>
        <taxon>Bacteria</taxon>
        <taxon>Pseudomonadati</taxon>
        <taxon>Planctomycetota</taxon>
        <taxon>Planctomycetia</taxon>
        <taxon>Pirellulales</taxon>
        <taxon>Pirellulaceae</taxon>
        <taxon>Anatilimnocola</taxon>
    </lineage>
</organism>
<proteinExistence type="predicted"/>
<name>A0A517Y941_9BACT</name>
<dbReference type="AlphaFoldDB" id="A0A517Y941"/>
<reference evidence="1 2" key="1">
    <citation type="submission" date="2019-02" db="EMBL/GenBank/DDBJ databases">
        <title>Deep-cultivation of Planctomycetes and their phenomic and genomic characterization uncovers novel biology.</title>
        <authorList>
            <person name="Wiegand S."/>
            <person name="Jogler M."/>
            <person name="Boedeker C."/>
            <person name="Pinto D."/>
            <person name="Vollmers J."/>
            <person name="Rivas-Marin E."/>
            <person name="Kohn T."/>
            <person name="Peeters S.H."/>
            <person name="Heuer A."/>
            <person name="Rast P."/>
            <person name="Oberbeckmann S."/>
            <person name="Bunk B."/>
            <person name="Jeske O."/>
            <person name="Meyerdierks A."/>
            <person name="Storesund J.E."/>
            <person name="Kallscheuer N."/>
            <person name="Luecker S."/>
            <person name="Lage O.M."/>
            <person name="Pohl T."/>
            <person name="Merkel B.J."/>
            <person name="Hornburger P."/>
            <person name="Mueller R.-W."/>
            <person name="Bruemmer F."/>
            <person name="Labrenz M."/>
            <person name="Spormann A.M."/>
            <person name="Op den Camp H."/>
            <person name="Overmann J."/>
            <person name="Amann R."/>
            <person name="Jetten M.S.M."/>
            <person name="Mascher T."/>
            <person name="Medema M.H."/>
            <person name="Devos D.P."/>
            <person name="Kaster A.-K."/>
            <person name="Ovreas L."/>
            <person name="Rohde M."/>
            <person name="Galperin M.Y."/>
            <person name="Jogler C."/>
        </authorList>
    </citation>
    <scope>NUCLEOTIDE SEQUENCE [LARGE SCALE GENOMIC DNA]</scope>
    <source>
        <strain evidence="1 2">ETA_A8</strain>
    </source>
</reference>
<dbReference type="Proteomes" id="UP000315017">
    <property type="component" value="Chromosome"/>
</dbReference>
<evidence type="ECO:0000313" key="2">
    <source>
        <dbReference type="Proteomes" id="UP000315017"/>
    </source>
</evidence>
<dbReference type="EMBL" id="CP036274">
    <property type="protein sequence ID" value="QDU26735.1"/>
    <property type="molecule type" value="Genomic_DNA"/>
</dbReference>
<dbReference type="KEGG" id="aagg:ETAA8_18160"/>
<evidence type="ECO:0000313" key="1">
    <source>
        <dbReference type="EMBL" id="QDU26735.1"/>
    </source>
</evidence>
<gene>
    <name evidence="1" type="ORF">ETAA8_18160</name>
</gene>
<accession>A0A517Y941</accession>
<protein>
    <submittedName>
        <fullName evidence="1">Uncharacterized protein</fullName>
    </submittedName>
</protein>
<sequence length="68" mass="7581">MTIQLRHGKTPQNLKDGPIPPNTVLHRVLTLIATAVATQIRDRKLDNARAVETNEQVQTEPLSLREGD</sequence>
<keyword evidence="2" id="KW-1185">Reference proteome</keyword>